<evidence type="ECO:0000313" key="2">
    <source>
        <dbReference type="EMBL" id="KHD75714.1"/>
    </source>
</evidence>
<dbReference type="AlphaFoldDB" id="A0A0A6UN17"/>
<sequence length="134" mass="14801">MRNLKRAVVTVLTVVSLTTSGTPAYAADTTTTRTCGGWTCSVYYSRAATADIDNYLQGHDVQQVEVMKKTFCKRFGRVGSMSCKALKFGDWNVRRIIHHAATTNGCVRFRTPRGAAYLPGPVYSDHSRICRSMG</sequence>
<feature type="chain" id="PRO_5002033956" description="Peptidase inhibitor family I36" evidence="1">
    <location>
        <begin position="27"/>
        <end position="134"/>
    </location>
</feature>
<keyword evidence="1" id="KW-0732">Signal</keyword>
<evidence type="ECO:0008006" key="4">
    <source>
        <dbReference type="Google" id="ProtNLM"/>
    </source>
</evidence>
<proteinExistence type="predicted"/>
<name>A0A0A6UN17_ACTUT</name>
<dbReference type="Proteomes" id="UP000054537">
    <property type="component" value="Unassembled WGS sequence"/>
</dbReference>
<accession>A0A0A6UN17</accession>
<dbReference type="RefSeq" id="WP_043526826.1">
    <property type="nucleotide sequence ID" value="NZ_BAABKU010000030.1"/>
</dbReference>
<evidence type="ECO:0000256" key="1">
    <source>
        <dbReference type="SAM" id="SignalP"/>
    </source>
</evidence>
<reference evidence="2 3" key="1">
    <citation type="submission" date="2014-10" db="EMBL/GenBank/DDBJ databases">
        <title>Draft genome sequence of Actinoplanes utahensis NRRL 12052.</title>
        <authorList>
            <person name="Velasco-Bucheli B."/>
            <person name="del Cerro C."/>
            <person name="Hormigo D."/>
            <person name="Garcia J.L."/>
            <person name="Acebal C."/>
            <person name="Arroyo M."/>
            <person name="de la Mata I."/>
        </authorList>
    </citation>
    <scope>NUCLEOTIDE SEQUENCE [LARGE SCALE GENOMIC DNA]</scope>
    <source>
        <strain evidence="2 3">NRRL 12052</strain>
    </source>
</reference>
<feature type="signal peptide" evidence="1">
    <location>
        <begin position="1"/>
        <end position="26"/>
    </location>
</feature>
<keyword evidence="3" id="KW-1185">Reference proteome</keyword>
<evidence type="ECO:0000313" key="3">
    <source>
        <dbReference type="Proteomes" id="UP000054537"/>
    </source>
</evidence>
<dbReference type="OrthoDB" id="9899653at2"/>
<organism evidence="2 3">
    <name type="scientific">Actinoplanes utahensis</name>
    <dbReference type="NCBI Taxonomy" id="1869"/>
    <lineage>
        <taxon>Bacteria</taxon>
        <taxon>Bacillati</taxon>
        <taxon>Actinomycetota</taxon>
        <taxon>Actinomycetes</taxon>
        <taxon>Micromonosporales</taxon>
        <taxon>Micromonosporaceae</taxon>
        <taxon>Actinoplanes</taxon>
    </lineage>
</organism>
<protein>
    <recommendedName>
        <fullName evidence="4">Peptidase inhibitor family I36</fullName>
    </recommendedName>
</protein>
<dbReference type="EMBL" id="JRTT01000024">
    <property type="protein sequence ID" value="KHD75714.1"/>
    <property type="molecule type" value="Genomic_DNA"/>
</dbReference>
<comment type="caution">
    <text evidence="2">The sequence shown here is derived from an EMBL/GenBank/DDBJ whole genome shotgun (WGS) entry which is preliminary data.</text>
</comment>
<gene>
    <name evidence="2" type="ORF">MB27_21065</name>
</gene>